<dbReference type="Pfam" id="PF02517">
    <property type="entry name" value="Rce1-like"/>
    <property type="match status" value="1"/>
</dbReference>
<accession>A0A1I0I9W1</accession>
<evidence type="ECO:0000256" key="1">
    <source>
        <dbReference type="SAM" id="MobiDB-lite"/>
    </source>
</evidence>
<feature type="compositionally biased region" description="Basic and acidic residues" evidence="1">
    <location>
        <begin position="78"/>
        <end position="94"/>
    </location>
</feature>
<sequence>MNTRGENEAGRSERRWPAFLLTGILAPIFLNLEYLPRLLVPSFPGTVLYGITTLILGIVMPFVFYACCGMAFRPERGLTDGRENGRRTSGESKKTYGNAQRSPGAAFRKAYTLRNFGVGMRELFPVFAISAGTVLLHIGSRTPLRRGEDLFCALAVTAAAAALTEEAAFRVFAIRLCMRILKPTNKGDHRKDISGGKENGKGLQKDDPVGKENEGGIENGEDRYDSAAERAQISVWISAVIFALSHGGNLFAGQPLLMTVLQIGWALGMGLLIGGIFIRTGTILPGIAAHAVNNAADACFLSVQTAGAELIFQAAASAFLLLVGIRTVMHKNPLIYQKYEL</sequence>
<keyword evidence="4" id="KW-0378">Hydrolase</keyword>
<keyword evidence="5" id="KW-1185">Reference proteome</keyword>
<feature type="transmembrane region" description="Helical" evidence="2">
    <location>
        <begin position="47"/>
        <end position="72"/>
    </location>
</feature>
<keyword evidence="4" id="KW-0645">Protease</keyword>
<reference evidence="4 5" key="1">
    <citation type="submission" date="2016-10" db="EMBL/GenBank/DDBJ databases">
        <authorList>
            <person name="de Groot N.N."/>
        </authorList>
    </citation>
    <scope>NUCLEOTIDE SEQUENCE [LARGE SCALE GENOMIC DNA]</scope>
    <source>
        <strain evidence="4 5">KH1P1</strain>
    </source>
</reference>
<feature type="domain" description="CAAX prenyl protease 2/Lysostaphin resistance protein A-like" evidence="3">
    <location>
        <begin position="151"/>
        <end position="295"/>
    </location>
</feature>
<feature type="region of interest" description="Disordered" evidence="1">
    <location>
        <begin position="78"/>
        <end position="100"/>
    </location>
</feature>
<feature type="transmembrane region" description="Helical" evidence="2">
    <location>
        <begin position="259"/>
        <end position="278"/>
    </location>
</feature>
<dbReference type="AlphaFoldDB" id="A0A1I0I9W1"/>
<dbReference type="EMBL" id="FOIL01000071">
    <property type="protein sequence ID" value="SET92698.1"/>
    <property type="molecule type" value="Genomic_DNA"/>
</dbReference>
<feature type="transmembrane region" description="Helical" evidence="2">
    <location>
        <begin position="123"/>
        <end position="140"/>
    </location>
</feature>
<protein>
    <submittedName>
        <fullName evidence="4">CAAX protease self-immunity</fullName>
    </submittedName>
</protein>
<dbReference type="GO" id="GO:0080120">
    <property type="term" value="P:CAAX-box protein maturation"/>
    <property type="evidence" value="ECO:0007669"/>
    <property type="project" value="UniProtKB-ARBA"/>
</dbReference>
<organism evidence="4 5">
    <name type="scientific">[Clostridium] aminophilum</name>
    <dbReference type="NCBI Taxonomy" id="1526"/>
    <lineage>
        <taxon>Bacteria</taxon>
        <taxon>Bacillati</taxon>
        <taxon>Bacillota</taxon>
        <taxon>Clostridia</taxon>
        <taxon>Lachnospirales</taxon>
        <taxon>Lachnospiraceae</taxon>
    </lineage>
</organism>
<dbReference type="InterPro" id="IPR003675">
    <property type="entry name" value="Rce1/LyrA-like_dom"/>
</dbReference>
<proteinExistence type="predicted"/>
<evidence type="ECO:0000313" key="4">
    <source>
        <dbReference type="EMBL" id="SET92698.1"/>
    </source>
</evidence>
<gene>
    <name evidence="4" type="ORF">SAMN04487771_10714</name>
</gene>
<keyword evidence="2" id="KW-0812">Transmembrane</keyword>
<feature type="transmembrane region" description="Helical" evidence="2">
    <location>
        <begin position="233"/>
        <end position="252"/>
    </location>
</feature>
<keyword evidence="2" id="KW-0472">Membrane</keyword>
<dbReference type="RefSeq" id="WP_074650531.1">
    <property type="nucleotide sequence ID" value="NZ_FOIL01000071.1"/>
</dbReference>
<evidence type="ECO:0000313" key="5">
    <source>
        <dbReference type="Proteomes" id="UP000199820"/>
    </source>
</evidence>
<dbReference type="Proteomes" id="UP000199820">
    <property type="component" value="Unassembled WGS sequence"/>
</dbReference>
<dbReference type="GO" id="GO:0006508">
    <property type="term" value="P:proteolysis"/>
    <property type="evidence" value="ECO:0007669"/>
    <property type="project" value="UniProtKB-KW"/>
</dbReference>
<evidence type="ECO:0000259" key="3">
    <source>
        <dbReference type="Pfam" id="PF02517"/>
    </source>
</evidence>
<keyword evidence="2" id="KW-1133">Transmembrane helix</keyword>
<dbReference type="GO" id="GO:0004175">
    <property type="term" value="F:endopeptidase activity"/>
    <property type="evidence" value="ECO:0007669"/>
    <property type="project" value="UniProtKB-ARBA"/>
</dbReference>
<evidence type="ECO:0000256" key="2">
    <source>
        <dbReference type="SAM" id="Phobius"/>
    </source>
</evidence>
<feature type="transmembrane region" description="Helical" evidence="2">
    <location>
        <begin position="16"/>
        <end position="35"/>
    </location>
</feature>
<name>A0A1I0I9W1_9FIRM</name>
<dbReference type="OrthoDB" id="4772204at2"/>
<feature type="region of interest" description="Disordered" evidence="1">
    <location>
        <begin position="187"/>
        <end position="222"/>
    </location>
</feature>